<evidence type="ECO:0000313" key="4">
    <source>
        <dbReference type="Proteomes" id="UP000316213"/>
    </source>
</evidence>
<organism evidence="3 4">
    <name type="scientific">Neorhodopirellula pilleata</name>
    <dbReference type="NCBI Taxonomy" id="2714738"/>
    <lineage>
        <taxon>Bacteria</taxon>
        <taxon>Pseudomonadati</taxon>
        <taxon>Planctomycetota</taxon>
        <taxon>Planctomycetia</taxon>
        <taxon>Pirellulales</taxon>
        <taxon>Pirellulaceae</taxon>
        <taxon>Neorhodopirellula</taxon>
    </lineage>
</organism>
<keyword evidence="4" id="KW-1185">Reference proteome</keyword>
<keyword evidence="2" id="KW-0812">Transmembrane</keyword>
<dbReference type="Proteomes" id="UP000316213">
    <property type="component" value="Unassembled WGS sequence"/>
</dbReference>
<dbReference type="RefSeq" id="WP_146577584.1">
    <property type="nucleotide sequence ID" value="NZ_SJPM01000003.1"/>
</dbReference>
<accession>A0A5C6AH36</accession>
<dbReference type="OrthoDB" id="257484at2"/>
<gene>
    <name evidence="3" type="ORF">Pla100_20950</name>
</gene>
<comment type="caution">
    <text evidence="3">The sequence shown here is derived from an EMBL/GenBank/DDBJ whole genome shotgun (WGS) entry which is preliminary data.</text>
</comment>
<feature type="region of interest" description="Disordered" evidence="1">
    <location>
        <begin position="1"/>
        <end position="29"/>
    </location>
</feature>
<feature type="transmembrane region" description="Helical" evidence="2">
    <location>
        <begin position="69"/>
        <end position="88"/>
    </location>
</feature>
<keyword evidence="2" id="KW-1133">Transmembrane helix</keyword>
<reference evidence="3 4" key="1">
    <citation type="submission" date="2019-02" db="EMBL/GenBank/DDBJ databases">
        <title>Deep-cultivation of Planctomycetes and their phenomic and genomic characterization uncovers novel biology.</title>
        <authorList>
            <person name="Wiegand S."/>
            <person name="Jogler M."/>
            <person name="Boedeker C."/>
            <person name="Pinto D."/>
            <person name="Vollmers J."/>
            <person name="Rivas-Marin E."/>
            <person name="Kohn T."/>
            <person name="Peeters S.H."/>
            <person name="Heuer A."/>
            <person name="Rast P."/>
            <person name="Oberbeckmann S."/>
            <person name="Bunk B."/>
            <person name="Jeske O."/>
            <person name="Meyerdierks A."/>
            <person name="Storesund J.E."/>
            <person name="Kallscheuer N."/>
            <person name="Luecker S."/>
            <person name="Lage O.M."/>
            <person name="Pohl T."/>
            <person name="Merkel B.J."/>
            <person name="Hornburger P."/>
            <person name="Mueller R.-W."/>
            <person name="Bruemmer F."/>
            <person name="Labrenz M."/>
            <person name="Spormann A.M."/>
            <person name="Op Den Camp H."/>
            <person name="Overmann J."/>
            <person name="Amann R."/>
            <person name="Jetten M.S.M."/>
            <person name="Mascher T."/>
            <person name="Medema M.H."/>
            <person name="Devos D.P."/>
            <person name="Kaster A.-K."/>
            <person name="Ovreas L."/>
            <person name="Rohde M."/>
            <person name="Galperin M.Y."/>
            <person name="Jogler C."/>
        </authorList>
    </citation>
    <scope>NUCLEOTIDE SEQUENCE [LARGE SCALE GENOMIC DNA]</scope>
    <source>
        <strain evidence="3 4">Pla100</strain>
    </source>
</reference>
<evidence type="ECO:0008006" key="5">
    <source>
        <dbReference type="Google" id="ProtNLM"/>
    </source>
</evidence>
<evidence type="ECO:0000313" key="3">
    <source>
        <dbReference type="EMBL" id="TWT98929.1"/>
    </source>
</evidence>
<protein>
    <recommendedName>
        <fullName evidence="5">DUF4190 domain-containing protein</fullName>
    </recommendedName>
</protein>
<feature type="transmembrane region" description="Helical" evidence="2">
    <location>
        <begin position="100"/>
        <end position="122"/>
    </location>
</feature>
<evidence type="ECO:0000256" key="1">
    <source>
        <dbReference type="SAM" id="MobiDB-lite"/>
    </source>
</evidence>
<sequence>MPESSTTDSIKSAEPAKSSGSTSLLDSPAIPRMGAEAGYQLVSEEDVPPLRASGIVCLILGMLSFWAPIAWQMLVIPALAIVFGVIAMRKWGNVRPAGTSAAVIGLLLASGFGTAGVMIPAMKQQTLGKQAEYFAREFLELCGNGEKELALELQKPVQNRQLGTMDLEKAYSEDEVASQQMEEASGGIIDNVMEAGPDIEWKLAQPVDVFVKYGVEKADTYWIDPSGKIDQKIQILLEWHPDETNNTGQWHVSLFQFHRELIVAPSIL</sequence>
<keyword evidence="2" id="KW-0472">Membrane</keyword>
<evidence type="ECO:0000256" key="2">
    <source>
        <dbReference type="SAM" id="Phobius"/>
    </source>
</evidence>
<dbReference type="AlphaFoldDB" id="A0A5C6AH36"/>
<feature type="compositionally biased region" description="Polar residues" evidence="1">
    <location>
        <begin position="1"/>
        <end position="10"/>
    </location>
</feature>
<dbReference type="EMBL" id="SJPM01000003">
    <property type="protein sequence ID" value="TWT98929.1"/>
    <property type="molecule type" value="Genomic_DNA"/>
</dbReference>
<name>A0A5C6AH36_9BACT</name>
<proteinExistence type="predicted"/>